<keyword evidence="1" id="KW-1185">Reference proteome</keyword>
<reference evidence="2" key="1">
    <citation type="submission" date="2022-11" db="UniProtKB">
        <authorList>
            <consortium name="WormBaseParasite"/>
        </authorList>
    </citation>
    <scope>IDENTIFICATION</scope>
</reference>
<organism evidence="1 2">
    <name type="scientific">Ditylenchus dipsaci</name>
    <dbReference type="NCBI Taxonomy" id="166011"/>
    <lineage>
        <taxon>Eukaryota</taxon>
        <taxon>Metazoa</taxon>
        <taxon>Ecdysozoa</taxon>
        <taxon>Nematoda</taxon>
        <taxon>Chromadorea</taxon>
        <taxon>Rhabditida</taxon>
        <taxon>Tylenchina</taxon>
        <taxon>Tylenchomorpha</taxon>
        <taxon>Sphaerularioidea</taxon>
        <taxon>Anguinidae</taxon>
        <taxon>Anguininae</taxon>
        <taxon>Ditylenchus</taxon>
    </lineage>
</organism>
<evidence type="ECO:0000313" key="1">
    <source>
        <dbReference type="Proteomes" id="UP000887574"/>
    </source>
</evidence>
<protein>
    <submittedName>
        <fullName evidence="2">Uncharacterized protein</fullName>
    </submittedName>
</protein>
<evidence type="ECO:0000313" key="2">
    <source>
        <dbReference type="WBParaSite" id="jg25603"/>
    </source>
</evidence>
<accession>A0A915E427</accession>
<dbReference type="Proteomes" id="UP000887574">
    <property type="component" value="Unplaced"/>
</dbReference>
<sequence>MCIHRLLFFPTIFVKNLCHPSHFASLSKHTRFITPSYAMFSSFSQRNYDGGNGDDYSNPVPRILSMCGEQGIKSIKQKTYIRNTLILEGVKFYLDRKCFKESADFFAEQVELYHSTIGLHLLLDFCLRSYKDEAKLAQKYETNENYEEECNQAEKEELIQSVGIESQPTEEEEKQTKEGKWEPAQKVCRHRIIRLRDICMKRLNTSEFIAHLVASLILNGYSDDALIFMLSFSINGNAFFKSLRLWKKQCDLDSLEKFAVILENAYFCHLKIAIDQRKIDKKQRKIKVVDVQQMKP</sequence>
<dbReference type="WBParaSite" id="jg25603">
    <property type="protein sequence ID" value="jg25603"/>
    <property type="gene ID" value="jg25603"/>
</dbReference>
<name>A0A915E427_9BILA</name>
<proteinExistence type="predicted"/>
<dbReference type="AlphaFoldDB" id="A0A915E427"/>